<evidence type="ECO:0000256" key="5">
    <source>
        <dbReference type="ARBA" id="ARBA00022777"/>
    </source>
</evidence>
<evidence type="ECO:0000256" key="7">
    <source>
        <dbReference type="SAM" id="Phobius"/>
    </source>
</evidence>
<reference evidence="9" key="1">
    <citation type="submission" date="2021-01" db="EMBL/GenBank/DDBJ databases">
        <title>Marivirga sp. nov., isolated from intertidal surface sediments.</title>
        <authorList>
            <person name="Zhang M."/>
        </authorList>
    </citation>
    <scope>NUCLEOTIDE SEQUENCE</scope>
    <source>
        <strain evidence="9">SM1354</strain>
    </source>
</reference>
<dbReference type="EMBL" id="JAERQG010000002">
    <property type="protein sequence ID" value="MBL0765875.1"/>
    <property type="molecule type" value="Genomic_DNA"/>
</dbReference>
<dbReference type="SMART" id="SM00387">
    <property type="entry name" value="HATPase_c"/>
    <property type="match status" value="1"/>
</dbReference>
<gene>
    <name evidence="9" type="ORF">JKP34_11475</name>
</gene>
<evidence type="ECO:0000259" key="8">
    <source>
        <dbReference type="PROSITE" id="PS50109"/>
    </source>
</evidence>
<feature type="transmembrane region" description="Helical" evidence="7">
    <location>
        <begin position="53"/>
        <end position="71"/>
    </location>
</feature>
<dbReference type="InterPro" id="IPR003661">
    <property type="entry name" value="HisK_dim/P_dom"/>
</dbReference>
<dbReference type="Gene3D" id="1.10.287.130">
    <property type="match status" value="1"/>
</dbReference>
<keyword evidence="6" id="KW-0175">Coiled coil</keyword>
<feature type="domain" description="Histidine kinase" evidence="8">
    <location>
        <begin position="227"/>
        <end position="444"/>
    </location>
</feature>
<keyword evidence="5" id="KW-0418">Kinase</keyword>
<keyword evidence="7" id="KW-1133">Transmembrane helix</keyword>
<dbReference type="Proteomes" id="UP000642920">
    <property type="component" value="Unassembled WGS sequence"/>
</dbReference>
<dbReference type="PANTHER" id="PTHR43547">
    <property type="entry name" value="TWO-COMPONENT HISTIDINE KINASE"/>
    <property type="match status" value="1"/>
</dbReference>
<dbReference type="SUPFAM" id="SSF55874">
    <property type="entry name" value="ATPase domain of HSP90 chaperone/DNA topoisomerase II/histidine kinase"/>
    <property type="match status" value="1"/>
</dbReference>
<dbReference type="FunFam" id="3.30.565.10:FF:000006">
    <property type="entry name" value="Sensor histidine kinase WalK"/>
    <property type="match status" value="1"/>
</dbReference>
<name>A0A937DJD2_9BACT</name>
<dbReference type="Gene3D" id="3.30.565.10">
    <property type="entry name" value="Histidine kinase-like ATPase, C-terminal domain"/>
    <property type="match status" value="1"/>
</dbReference>
<dbReference type="EC" id="2.7.13.3" evidence="2"/>
<proteinExistence type="predicted"/>
<dbReference type="CDD" id="cd00082">
    <property type="entry name" value="HisKA"/>
    <property type="match status" value="1"/>
</dbReference>
<evidence type="ECO:0000256" key="2">
    <source>
        <dbReference type="ARBA" id="ARBA00012438"/>
    </source>
</evidence>
<dbReference type="SMART" id="SM00388">
    <property type="entry name" value="HisKA"/>
    <property type="match status" value="1"/>
</dbReference>
<dbReference type="InterPro" id="IPR004358">
    <property type="entry name" value="Sig_transdc_His_kin-like_C"/>
</dbReference>
<dbReference type="GO" id="GO:0000155">
    <property type="term" value="F:phosphorelay sensor kinase activity"/>
    <property type="evidence" value="ECO:0007669"/>
    <property type="project" value="InterPro"/>
</dbReference>
<feature type="transmembrane region" description="Helical" evidence="7">
    <location>
        <begin position="166"/>
        <end position="185"/>
    </location>
</feature>
<dbReference type="PROSITE" id="PS50109">
    <property type="entry name" value="HIS_KIN"/>
    <property type="match status" value="1"/>
</dbReference>
<evidence type="ECO:0000313" key="9">
    <source>
        <dbReference type="EMBL" id="MBL0765875.1"/>
    </source>
</evidence>
<evidence type="ECO:0000313" key="10">
    <source>
        <dbReference type="Proteomes" id="UP000642920"/>
    </source>
</evidence>
<dbReference type="PRINTS" id="PR00344">
    <property type="entry name" value="BCTRLSENSOR"/>
</dbReference>
<dbReference type="Pfam" id="PF02518">
    <property type="entry name" value="HATPase_c"/>
    <property type="match status" value="1"/>
</dbReference>
<evidence type="ECO:0000256" key="4">
    <source>
        <dbReference type="ARBA" id="ARBA00022679"/>
    </source>
</evidence>
<accession>A0A937DJD2</accession>
<feature type="coiled-coil region" evidence="6">
    <location>
        <begin position="193"/>
        <end position="220"/>
    </location>
</feature>
<keyword evidence="7" id="KW-0812">Transmembrane</keyword>
<comment type="caution">
    <text evidence="9">The sequence shown here is derived from an EMBL/GenBank/DDBJ whole genome shotgun (WGS) entry which is preliminary data.</text>
</comment>
<dbReference type="PANTHER" id="PTHR43547:SF2">
    <property type="entry name" value="HYBRID SIGNAL TRANSDUCTION HISTIDINE KINASE C"/>
    <property type="match status" value="1"/>
</dbReference>
<keyword evidence="7" id="KW-0472">Membrane</keyword>
<organism evidence="9 10">
    <name type="scientific">Marivirga atlantica</name>
    <dbReference type="NCBI Taxonomy" id="1548457"/>
    <lineage>
        <taxon>Bacteria</taxon>
        <taxon>Pseudomonadati</taxon>
        <taxon>Bacteroidota</taxon>
        <taxon>Cytophagia</taxon>
        <taxon>Cytophagales</taxon>
        <taxon>Marivirgaceae</taxon>
        <taxon>Marivirga</taxon>
    </lineage>
</organism>
<protein>
    <recommendedName>
        <fullName evidence="2">histidine kinase</fullName>
        <ecNumber evidence="2">2.7.13.3</ecNumber>
    </recommendedName>
</protein>
<dbReference type="InterPro" id="IPR005467">
    <property type="entry name" value="His_kinase_dom"/>
</dbReference>
<keyword evidence="10" id="KW-1185">Reference proteome</keyword>
<dbReference type="InterPro" id="IPR003594">
    <property type="entry name" value="HATPase_dom"/>
</dbReference>
<feature type="transmembrane region" description="Helical" evidence="7">
    <location>
        <begin position="105"/>
        <end position="122"/>
    </location>
</feature>
<sequence>MVLNGLIDFFIHPDRFKSDDELRKARLLVRGSLLTSLFSNSYLWLSFYFSFQMGIYMMLMNVVGFLLLPFLVKTKIPIIGIGNIYVLIGAIAVTTLAYYSGGTESALYPWIVSIPVLALLIVNRTSAVFWGAISFTTMVFIGFLAIKEYPFPEAYDKSLRSEWFTAIVPGLLLIILFIAMVFEFTQQKALQRVANQNAELLQQQAVISEQKEELKSLIEEKDYIIRILSHDLRGPLGNIKGLIRMMDMETDAERKDECKELILQTSLNAENLVNRVLEMDRSEQESDKVDFKKIDLLPLLDELINKMQGLASKKSIKINLLCYTDKTTVVVDKTYVNLIFENLLSNAIKFSQPQKNVTVTLNSKNDYIQISVADQGPGIHPEEEDHLFKKFSKLSTRPTAGESSTGLGLSLVKRYVETNNGTVRYDREASTKGATFVVELPLSN</sequence>
<evidence type="ECO:0000256" key="6">
    <source>
        <dbReference type="SAM" id="Coils"/>
    </source>
</evidence>
<feature type="transmembrane region" description="Helical" evidence="7">
    <location>
        <begin position="78"/>
        <end position="99"/>
    </location>
</feature>
<dbReference type="InterPro" id="IPR036890">
    <property type="entry name" value="HATPase_C_sf"/>
</dbReference>
<dbReference type="SUPFAM" id="SSF47384">
    <property type="entry name" value="Homodimeric domain of signal transducing histidine kinase"/>
    <property type="match status" value="1"/>
</dbReference>
<keyword evidence="4" id="KW-0808">Transferase</keyword>
<evidence type="ECO:0000256" key="1">
    <source>
        <dbReference type="ARBA" id="ARBA00000085"/>
    </source>
</evidence>
<dbReference type="RefSeq" id="WP_201921307.1">
    <property type="nucleotide sequence ID" value="NZ_JAERQG010000002.1"/>
</dbReference>
<feature type="transmembrane region" description="Helical" evidence="7">
    <location>
        <begin position="127"/>
        <end position="146"/>
    </location>
</feature>
<dbReference type="Pfam" id="PF00512">
    <property type="entry name" value="HisKA"/>
    <property type="match status" value="1"/>
</dbReference>
<dbReference type="InterPro" id="IPR036097">
    <property type="entry name" value="HisK_dim/P_sf"/>
</dbReference>
<comment type="catalytic activity">
    <reaction evidence="1">
        <text>ATP + protein L-histidine = ADP + protein N-phospho-L-histidine.</text>
        <dbReference type="EC" id="2.7.13.3"/>
    </reaction>
</comment>
<dbReference type="CDD" id="cd00075">
    <property type="entry name" value="HATPase"/>
    <property type="match status" value="1"/>
</dbReference>
<evidence type="ECO:0000256" key="3">
    <source>
        <dbReference type="ARBA" id="ARBA00022553"/>
    </source>
</evidence>
<keyword evidence="3" id="KW-0597">Phosphoprotein</keyword>
<dbReference type="AlphaFoldDB" id="A0A937DJD2"/>